<sequence length="160" mass="17052">MGGPRSASLPAFLTIVWHLGEDEDADRIADVLDGDPAPGLREEALLAASTALDDGEEPNPRLLAAVRAVALDESLDARVRGSAIHALGDLDIPEVEDLLVRLTEADDLQIQVGAAGQLTTPKRLRAHRELLQRLVASWPEDAGPFSGHVRSAIEGFHSTS</sequence>
<dbReference type="InterPro" id="IPR016024">
    <property type="entry name" value="ARM-type_fold"/>
</dbReference>
<dbReference type="RefSeq" id="WP_185030783.1">
    <property type="nucleotide sequence ID" value="NZ_JACHMQ010000001.1"/>
</dbReference>
<evidence type="ECO:0000313" key="2">
    <source>
        <dbReference type="Proteomes" id="UP000546324"/>
    </source>
</evidence>
<dbReference type="Proteomes" id="UP000546324">
    <property type="component" value="Unassembled WGS sequence"/>
</dbReference>
<accession>A0A7X0G452</accession>
<dbReference type="AlphaFoldDB" id="A0A7X0G452"/>
<reference evidence="1 2" key="1">
    <citation type="submission" date="2020-08" db="EMBL/GenBank/DDBJ databases">
        <title>Sequencing the genomes of 1000 actinobacteria strains.</title>
        <authorList>
            <person name="Klenk H.-P."/>
        </authorList>
    </citation>
    <scope>NUCLEOTIDE SEQUENCE [LARGE SCALE GENOMIC DNA]</scope>
    <source>
        <strain evidence="1 2">DSM 43675</strain>
    </source>
</reference>
<gene>
    <name evidence="1" type="ORF">BKA00_006024</name>
</gene>
<dbReference type="SUPFAM" id="SSF48371">
    <property type="entry name" value="ARM repeat"/>
    <property type="match status" value="1"/>
</dbReference>
<dbReference type="EMBL" id="JACHMQ010000001">
    <property type="protein sequence ID" value="MBB6399110.1"/>
    <property type="molecule type" value="Genomic_DNA"/>
</dbReference>
<dbReference type="InterPro" id="IPR011989">
    <property type="entry name" value="ARM-like"/>
</dbReference>
<protein>
    <submittedName>
        <fullName evidence="1">HEAT repeat protein</fullName>
    </submittedName>
</protein>
<name>A0A7X0G452_9ACTN</name>
<dbReference type="Gene3D" id="1.25.10.10">
    <property type="entry name" value="Leucine-rich Repeat Variant"/>
    <property type="match status" value="1"/>
</dbReference>
<proteinExistence type="predicted"/>
<comment type="caution">
    <text evidence="1">The sequence shown here is derived from an EMBL/GenBank/DDBJ whole genome shotgun (WGS) entry which is preliminary data.</text>
</comment>
<keyword evidence="2" id="KW-1185">Reference proteome</keyword>
<organism evidence="1 2">
    <name type="scientific">Actinomadura coerulea</name>
    <dbReference type="NCBI Taxonomy" id="46159"/>
    <lineage>
        <taxon>Bacteria</taxon>
        <taxon>Bacillati</taxon>
        <taxon>Actinomycetota</taxon>
        <taxon>Actinomycetes</taxon>
        <taxon>Streptosporangiales</taxon>
        <taxon>Thermomonosporaceae</taxon>
        <taxon>Actinomadura</taxon>
    </lineage>
</organism>
<evidence type="ECO:0000313" key="1">
    <source>
        <dbReference type="EMBL" id="MBB6399110.1"/>
    </source>
</evidence>